<evidence type="ECO:0000313" key="2">
    <source>
        <dbReference type="Proteomes" id="UP001611548"/>
    </source>
</evidence>
<dbReference type="Proteomes" id="UP001611548">
    <property type="component" value="Unassembled WGS sequence"/>
</dbReference>
<keyword evidence="2" id="KW-1185">Reference proteome</keyword>
<protein>
    <submittedName>
        <fullName evidence="1">Uncharacterized protein</fullName>
    </submittedName>
</protein>
<proteinExistence type="predicted"/>
<comment type="caution">
    <text evidence="1">The sequence shown here is derived from an EMBL/GenBank/DDBJ whole genome shotgun (WGS) entry which is preliminary data.</text>
</comment>
<sequence>MFACETIGGAGVADDSMLSMDLHLREQEMSLRDIASDSSSSPA</sequence>
<reference evidence="1 2" key="1">
    <citation type="submission" date="2024-10" db="EMBL/GenBank/DDBJ databases">
        <title>The Natural Products Discovery Center: Release of the First 8490 Sequenced Strains for Exploring Actinobacteria Biosynthetic Diversity.</title>
        <authorList>
            <person name="Kalkreuter E."/>
            <person name="Kautsar S.A."/>
            <person name="Yang D."/>
            <person name="Bader C.D."/>
            <person name="Teijaro C.N."/>
            <person name="Fluegel L."/>
            <person name="Davis C.M."/>
            <person name="Simpson J.R."/>
            <person name="Lauterbach L."/>
            <person name="Steele A.D."/>
            <person name="Gui C."/>
            <person name="Meng S."/>
            <person name="Li G."/>
            <person name="Viehrig K."/>
            <person name="Ye F."/>
            <person name="Su P."/>
            <person name="Kiefer A.F."/>
            <person name="Nichols A."/>
            <person name="Cepeda A.J."/>
            <person name="Yan W."/>
            <person name="Fan B."/>
            <person name="Jiang Y."/>
            <person name="Adhikari A."/>
            <person name="Zheng C.-J."/>
            <person name="Schuster L."/>
            <person name="Cowan T.M."/>
            <person name="Smanski M.J."/>
            <person name="Chevrette M.G."/>
            <person name="De Carvalho L.P.S."/>
            <person name="Shen B."/>
        </authorList>
    </citation>
    <scope>NUCLEOTIDE SEQUENCE [LARGE SCALE GENOMIC DNA]</scope>
    <source>
        <strain evidence="1 2">NPDC020327</strain>
    </source>
</reference>
<gene>
    <name evidence="1" type="ORF">ACH429_03010</name>
</gene>
<accession>A0ABW7UP46</accession>
<dbReference type="RefSeq" id="WP_276202501.1">
    <property type="nucleotide sequence ID" value="NZ_JBIRWE010000001.1"/>
</dbReference>
<evidence type="ECO:0000313" key="1">
    <source>
        <dbReference type="EMBL" id="MFI1963104.1"/>
    </source>
</evidence>
<name>A0ABW7UP46_9ACTN</name>
<organism evidence="1 2">
    <name type="scientific">Streptomyces pathocidini</name>
    <dbReference type="NCBI Taxonomy" id="1650571"/>
    <lineage>
        <taxon>Bacteria</taxon>
        <taxon>Bacillati</taxon>
        <taxon>Actinomycetota</taxon>
        <taxon>Actinomycetes</taxon>
        <taxon>Kitasatosporales</taxon>
        <taxon>Streptomycetaceae</taxon>
        <taxon>Streptomyces</taxon>
    </lineage>
</organism>
<dbReference type="EMBL" id="JBIRWE010000001">
    <property type="protein sequence ID" value="MFI1963104.1"/>
    <property type="molecule type" value="Genomic_DNA"/>
</dbReference>